<accession>A0ABY0FDF4</accession>
<dbReference type="Pfam" id="PF25800">
    <property type="entry name" value="FimV_N"/>
    <property type="match status" value="1"/>
</dbReference>
<dbReference type="InterPro" id="IPR020011">
    <property type="entry name" value="FimV_C"/>
</dbReference>
<evidence type="ECO:0000313" key="5">
    <source>
        <dbReference type="Proteomes" id="UP000290682"/>
    </source>
</evidence>
<dbReference type="InterPro" id="IPR020012">
    <property type="entry name" value="LysM_FimV"/>
</dbReference>
<evidence type="ECO:0000259" key="3">
    <source>
        <dbReference type="Pfam" id="PF25800"/>
    </source>
</evidence>
<keyword evidence="1" id="KW-0175">Coiled coil</keyword>
<dbReference type="Proteomes" id="UP000290682">
    <property type="component" value="Unassembled WGS sequence"/>
</dbReference>
<name>A0ABY0FDF4_9NEIS</name>
<feature type="chain" id="PRO_5045148718" description="FimV N-terminal domain-containing protein" evidence="2">
    <location>
        <begin position="25"/>
        <end position="746"/>
    </location>
</feature>
<organism evidence="4 5">
    <name type="scientific">Crenobacter cavernae</name>
    <dbReference type="NCBI Taxonomy" id="2290923"/>
    <lineage>
        <taxon>Bacteria</taxon>
        <taxon>Pseudomonadati</taxon>
        <taxon>Pseudomonadota</taxon>
        <taxon>Betaproteobacteria</taxon>
        <taxon>Neisseriales</taxon>
        <taxon>Neisseriaceae</taxon>
        <taxon>Crenobacter</taxon>
    </lineage>
</organism>
<evidence type="ECO:0000256" key="2">
    <source>
        <dbReference type="SAM" id="SignalP"/>
    </source>
</evidence>
<dbReference type="NCBIfam" id="TIGR03504">
    <property type="entry name" value="FimV_Cterm"/>
    <property type="match status" value="1"/>
</dbReference>
<feature type="domain" description="FimV N-terminal" evidence="3">
    <location>
        <begin position="24"/>
        <end position="130"/>
    </location>
</feature>
<sequence>MTRQAPLKLSVLLVAALFSASAWAGLGKINVRSNLGETLRADIPVTGLSAAELEALRVGLAGNDTFRDLKVDYPSALSSLRFSLVKNGANGVVRVTSTKPINEPFLRFVVEARGAAARSVREYTVLLDPPEFKGRNGQDLVSAETGVAAPRGRVKNDAAPSAARAGVLRVEPGSSLNSLAAGVQPQGASLAQTMAALVQQNPRAFIAGDPDRLRAGAQLKVPSAASIKAVSVADVRRTLSGVPEQTAAVPAQSAPAQAVAALPVVPAPAPAPAQAAPTPVASIQATAPVAAPAAPQAAASAPSGETLTTLEGQVAERDKSLKDAEARIAALEAKLLNLQQGVAKPAPAESAEGSGFLAGLLDNLPLVGGVAGGGLLLALLGVLAARRKKAPASANLGLAPNTLIAGRSNAAAPLVPGAAAAAGGQSFMSDFTRSFGEIDAGEVDPVAEAEVYIAYGRDQQAEEILKDALNRDPARHEVRLKLLEIYAARQDKDSFERVARELHAAFDGKGQQWAKAAAMGLLLDADNPLYQSGEAMAGTPAAAGAPLAEAIDLDQELMAVAQAPAPFNMPLAEGAVPPEAAVTPADDGFDDPLRAALFGEADAIEAAPAPQEPDAKLLDFDLDSLDSSAAKVEKAPAEAPVKADASLLDFDFQLDDPTLANATSVAPPEEDDLGDFAALFQNNEPATLMSGVSVSDDPLSTKLDLAKVYLDMGDSEGAREVLKELAGEAKGSLKDEAELLLAKINI</sequence>
<evidence type="ECO:0000313" key="4">
    <source>
        <dbReference type="EMBL" id="RXZ44219.1"/>
    </source>
</evidence>
<comment type="caution">
    <text evidence="4">The sequence shown here is derived from an EMBL/GenBank/DDBJ whole genome shotgun (WGS) entry which is preliminary data.</text>
</comment>
<proteinExistence type="predicted"/>
<gene>
    <name evidence="4" type="ORF">EBB06_06690</name>
</gene>
<keyword evidence="2" id="KW-0732">Signal</keyword>
<protein>
    <recommendedName>
        <fullName evidence="3">FimV N-terminal domain-containing protein</fullName>
    </recommendedName>
</protein>
<dbReference type="InterPro" id="IPR057840">
    <property type="entry name" value="FimV_N"/>
</dbReference>
<dbReference type="InterPro" id="IPR038440">
    <property type="entry name" value="FimV_C_sf"/>
</dbReference>
<reference evidence="4 5" key="1">
    <citation type="submission" date="2018-10" db="EMBL/GenBank/DDBJ databases">
        <title>Draft genome of Fastidiocella sp. strain 375T, a bacterium isolated from a karstic cave dripping water.</title>
        <authorList>
            <person name="Coelho C."/>
            <person name="Verissimo A."/>
            <person name="Tiago I."/>
        </authorList>
    </citation>
    <scope>NUCLEOTIDE SEQUENCE [LARGE SCALE GENOMIC DNA]</scope>
    <source>
        <strain evidence="4 5">CAVE-375</strain>
    </source>
</reference>
<dbReference type="EMBL" id="REGR01000004">
    <property type="protein sequence ID" value="RXZ44219.1"/>
    <property type="molecule type" value="Genomic_DNA"/>
</dbReference>
<feature type="signal peptide" evidence="2">
    <location>
        <begin position="1"/>
        <end position="24"/>
    </location>
</feature>
<dbReference type="Gene3D" id="1.20.58.2200">
    <property type="match status" value="1"/>
</dbReference>
<dbReference type="NCBIfam" id="TIGR03505">
    <property type="entry name" value="FimV_core"/>
    <property type="match status" value="1"/>
</dbReference>
<evidence type="ECO:0000256" key="1">
    <source>
        <dbReference type="SAM" id="Coils"/>
    </source>
</evidence>
<keyword evidence="5" id="KW-1185">Reference proteome</keyword>
<feature type="coiled-coil region" evidence="1">
    <location>
        <begin position="314"/>
        <end position="341"/>
    </location>
</feature>